<proteinExistence type="inferred from homology"/>
<organism evidence="9 10">
    <name type="scientific">Chloropicon primus</name>
    <dbReference type="NCBI Taxonomy" id="1764295"/>
    <lineage>
        <taxon>Eukaryota</taxon>
        <taxon>Viridiplantae</taxon>
        <taxon>Chlorophyta</taxon>
        <taxon>Chloropicophyceae</taxon>
        <taxon>Chloropicales</taxon>
        <taxon>Chloropicaceae</taxon>
        <taxon>Chloropicon</taxon>
    </lineage>
</organism>
<evidence type="ECO:0008006" key="11">
    <source>
        <dbReference type="Google" id="ProtNLM"/>
    </source>
</evidence>
<keyword evidence="4 8" id="KW-0812">Transmembrane</keyword>
<dbReference type="InterPro" id="IPR009262">
    <property type="entry name" value="SLC35_F1/F2/F6"/>
</dbReference>
<feature type="region of interest" description="Disordered" evidence="7">
    <location>
        <begin position="121"/>
        <end position="143"/>
    </location>
</feature>
<evidence type="ECO:0000256" key="7">
    <source>
        <dbReference type="SAM" id="MobiDB-lite"/>
    </source>
</evidence>
<gene>
    <name evidence="9" type="ORF">A3770_06p44200</name>
</gene>
<accession>A0A5B8MRK8</accession>
<feature type="transmembrane region" description="Helical" evidence="8">
    <location>
        <begin position="56"/>
        <end position="75"/>
    </location>
</feature>
<name>A0A5B8MRK8_9CHLO</name>
<evidence type="ECO:0000256" key="3">
    <source>
        <dbReference type="ARBA" id="ARBA00022448"/>
    </source>
</evidence>
<protein>
    <recommendedName>
        <fullName evidence="11">EamA domain-containing protein</fullName>
    </recommendedName>
</protein>
<dbReference type="GO" id="GO:0022857">
    <property type="term" value="F:transmembrane transporter activity"/>
    <property type="evidence" value="ECO:0007669"/>
    <property type="project" value="InterPro"/>
</dbReference>
<dbReference type="OrthoDB" id="1436450at2759"/>
<evidence type="ECO:0000256" key="6">
    <source>
        <dbReference type="ARBA" id="ARBA00023136"/>
    </source>
</evidence>
<dbReference type="PANTHER" id="PTHR23051:SF0">
    <property type="entry name" value="SOLUTE CARRIER FAMILY 35 MEMBER F5"/>
    <property type="match status" value="1"/>
</dbReference>
<evidence type="ECO:0000256" key="8">
    <source>
        <dbReference type="SAM" id="Phobius"/>
    </source>
</evidence>
<feature type="transmembrane region" description="Helical" evidence="8">
    <location>
        <begin position="247"/>
        <end position="269"/>
    </location>
</feature>
<comment type="subcellular location">
    <subcellularLocation>
        <location evidence="1">Membrane</location>
        <topology evidence="1">Multi-pass membrane protein</topology>
    </subcellularLocation>
</comment>
<feature type="transmembrane region" description="Helical" evidence="8">
    <location>
        <begin position="158"/>
        <end position="176"/>
    </location>
</feature>
<comment type="similarity">
    <text evidence="2">Belongs to the SLC35F solute transporter family.</text>
</comment>
<feature type="transmembrane region" description="Helical" evidence="8">
    <location>
        <begin position="182"/>
        <end position="202"/>
    </location>
</feature>
<dbReference type="GO" id="GO:0016020">
    <property type="term" value="C:membrane"/>
    <property type="evidence" value="ECO:0007669"/>
    <property type="project" value="UniProtKB-SubCell"/>
</dbReference>
<evidence type="ECO:0000256" key="4">
    <source>
        <dbReference type="ARBA" id="ARBA00022692"/>
    </source>
</evidence>
<feature type="region of interest" description="Disordered" evidence="7">
    <location>
        <begin position="1"/>
        <end position="33"/>
    </location>
</feature>
<evidence type="ECO:0000256" key="1">
    <source>
        <dbReference type="ARBA" id="ARBA00004141"/>
    </source>
</evidence>
<evidence type="ECO:0000256" key="5">
    <source>
        <dbReference type="ARBA" id="ARBA00022989"/>
    </source>
</evidence>
<keyword evidence="6 8" id="KW-0472">Membrane</keyword>
<dbReference type="Pfam" id="PF06027">
    <property type="entry name" value="SLC35F"/>
    <property type="match status" value="1"/>
</dbReference>
<keyword evidence="10" id="KW-1185">Reference proteome</keyword>
<dbReference type="AlphaFoldDB" id="A0A5B8MRK8"/>
<evidence type="ECO:0000256" key="2">
    <source>
        <dbReference type="ARBA" id="ARBA00007863"/>
    </source>
</evidence>
<feature type="transmembrane region" description="Helical" evidence="8">
    <location>
        <begin position="336"/>
        <end position="365"/>
    </location>
</feature>
<sequence>MSERRTKGGFSPPPSSTTTSNEGAGDESEDPVTLARSAEVDGANQGRSAWCKLNQVKGFSCVTCAAFIWVVSSYWVRDLEGQGMTPLLLTSLANSMFSVLLPVCLLKDWITSKRQKGEEEENVLLSPSRREGDEDWGQSNNNGRLEGEEGKYEKRKNAFLVALCVWPLWFTCLYIYNWSFVLTSVMSNTILSIGGTSLFTYFLELRVMKAKFSWTKVAAIGFCVLGTVLWCFGNYRGSGPEEDSRNALLGDFLCLISSGLYAVVSIIIGKYLPKSGEAEMAFFWGCTGLINLCVMMPLNVILCLAGQNNMQDLPAKLYGMVMLKGLMDNLLSNYMWAYAVLFIGPTSANVGMSIETPMVVIIDLITRNATYLSNRRAVALNVVGAITIMTGFFGLSLSR</sequence>
<feature type="transmembrane region" description="Helical" evidence="8">
    <location>
        <begin position="377"/>
        <end position="397"/>
    </location>
</feature>
<feature type="transmembrane region" description="Helical" evidence="8">
    <location>
        <begin position="87"/>
        <end position="106"/>
    </location>
</feature>
<dbReference type="Proteomes" id="UP000316726">
    <property type="component" value="Chromosome 6"/>
</dbReference>
<dbReference type="EMBL" id="CP031039">
    <property type="protein sequence ID" value="QDZ21902.1"/>
    <property type="molecule type" value="Genomic_DNA"/>
</dbReference>
<keyword evidence="5 8" id="KW-1133">Transmembrane helix</keyword>
<evidence type="ECO:0000313" key="10">
    <source>
        <dbReference type="Proteomes" id="UP000316726"/>
    </source>
</evidence>
<reference evidence="9 10" key="1">
    <citation type="submission" date="2018-07" db="EMBL/GenBank/DDBJ databases">
        <title>The complete nuclear genome of the prasinophyte Chloropicon primus (CCMP1205).</title>
        <authorList>
            <person name="Pombert J.-F."/>
            <person name="Otis C."/>
            <person name="Turmel M."/>
            <person name="Lemieux C."/>
        </authorList>
    </citation>
    <scope>NUCLEOTIDE SEQUENCE [LARGE SCALE GENOMIC DNA]</scope>
    <source>
        <strain evidence="9 10">CCMP1205</strain>
    </source>
</reference>
<dbReference type="PANTHER" id="PTHR23051">
    <property type="entry name" value="SOLUTE CARRIER FAMILY 35, MEMBER F5"/>
    <property type="match status" value="1"/>
</dbReference>
<feature type="transmembrane region" description="Helical" evidence="8">
    <location>
        <begin position="214"/>
        <end position="235"/>
    </location>
</feature>
<feature type="transmembrane region" description="Helical" evidence="8">
    <location>
        <begin position="281"/>
        <end position="307"/>
    </location>
</feature>
<keyword evidence="3" id="KW-0813">Transport</keyword>
<evidence type="ECO:0000313" key="9">
    <source>
        <dbReference type="EMBL" id="QDZ21902.1"/>
    </source>
</evidence>